<evidence type="ECO:0000313" key="1">
    <source>
        <dbReference type="EMBL" id="KAH6623457.1"/>
    </source>
</evidence>
<name>A0ACB7NYW8_9PEZI</name>
<gene>
    <name evidence="1" type="ORF">F5144DRAFT_583288</name>
</gene>
<dbReference type="Proteomes" id="UP000724584">
    <property type="component" value="Unassembled WGS sequence"/>
</dbReference>
<reference evidence="1 2" key="1">
    <citation type="journal article" date="2021" name="Nat. Commun.">
        <title>Genetic determinants of endophytism in the Arabidopsis root mycobiome.</title>
        <authorList>
            <person name="Mesny F."/>
            <person name="Miyauchi S."/>
            <person name="Thiergart T."/>
            <person name="Pickel B."/>
            <person name="Atanasova L."/>
            <person name="Karlsson M."/>
            <person name="Huettel B."/>
            <person name="Barry K.W."/>
            <person name="Haridas S."/>
            <person name="Chen C."/>
            <person name="Bauer D."/>
            <person name="Andreopoulos W."/>
            <person name="Pangilinan J."/>
            <person name="LaButti K."/>
            <person name="Riley R."/>
            <person name="Lipzen A."/>
            <person name="Clum A."/>
            <person name="Drula E."/>
            <person name="Henrissat B."/>
            <person name="Kohler A."/>
            <person name="Grigoriev I.V."/>
            <person name="Martin F.M."/>
            <person name="Hacquard S."/>
        </authorList>
    </citation>
    <scope>NUCLEOTIDE SEQUENCE [LARGE SCALE GENOMIC DNA]</scope>
    <source>
        <strain evidence="1 2">MPI-SDFR-AT-0079</strain>
    </source>
</reference>
<comment type="caution">
    <text evidence="1">The sequence shown here is derived from an EMBL/GenBank/DDBJ whole genome shotgun (WGS) entry which is preliminary data.</text>
</comment>
<proteinExistence type="predicted"/>
<keyword evidence="2" id="KW-1185">Reference proteome</keyword>
<accession>A0ACB7NYW8</accession>
<organism evidence="1 2">
    <name type="scientific">Chaetomium tenue</name>
    <dbReference type="NCBI Taxonomy" id="1854479"/>
    <lineage>
        <taxon>Eukaryota</taxon>
        <taxon>Fungi</taxon>
        <taxon>Dikarya</taxon>
        <taxon>Ascomycota</taxon>
        <taxon>Pezizomycotina</taxon>
        <taxon>Sordariomycetes</taxon>
        <taxon>Sordariomycetidae</taxon>
        <taxon>Sordariales</taxon>
        <taxon>Chaetomiaceae</taxon>
        <taxon>Chaetomium</taxon>
    </lineage>
</organism>
<evidence type="ECO:0000313" key="2">
    <source>
        <dbReference type="Proteomes" id="UP000724584"/>
    </source>
</evidence>
<sequence length="90" mass="9804">MGAARRAAMWVVVLLLLAAVWAVLLSGGMMTTSAVMCRATGRVELAEEWSAVVGVASDISKSDEIATRTVRICIQVNREVGLQERARRRM</sequence>
<dbReference type="EMBL" id="JAGIZQ010000006">
    <property type="protein sequence ID" value="KAH6623457.1"/>
    <property type="molecule type" value="Genomic_DNA"/>
</dbReference>
<protein>
    <submittedName>
        <fullName evidence="1">Uncharacterized protein</fullName>
    </submittedName>
</protein>